<evidence type="ECO:0008006" key="3">
    <source>
        <dbReference type="Google" id="ProtNLM"/>
    </source>
</evidence>
<reference evidence="1 2" key="1">
    <citation type="submission" date="2021-06" db="EMBL/GenBank/DDBJ databases">
        <title>Caerostris darwini draft genome.</title>
        <authorList>
            <person name="Kono N."/>
            <person name="Arakawa K."/>
        </authorList>
    </citation>
    <scope>NUCLEOTIDE SEQUENCE [LARGE SCALE GENOMIC DNA]</scope>
</reference>
<proteinExistence type="predicted"/>
<organism evidence="1 2">
    <name type="scientific">Caerostris darwini</name>
    <dbReference type="NCBI Taxonomy" id="1538125"/>
    <lineage>
        <taxon>Eukaryota</taxon>
        <taxon>Metazoa</taxon>
        <taxon>Ecdysozoa</taxon>
        <taxon>Arthropoda</taxon>
        <taxon>Chelicerata</taxon>
        <taxon>Arachnida</taxon>
        <taxon>Araneae</taxon>
        <taxon>Araneomorphae</taxon>
        <taxon>Entelegynae</taxon>
        <taxon>Araneoidea</taxon>
        <taxon>Araneidae</taxon>
        <taxon>Caerostris</taxon>
    </lineage>
</organism>
<sequence>MPCPTRHHLTHRQNHLEERQIRLSLGCGHLKNLLFPSQFVVTPLIYAFSLEMLTFLTIARLGTVLGSLASLFDGFAQGVVSQKLCCESSRLFVITRWVLVFRD</sequence>
<dbReference type="Proteomes" id="UP001054837">
    <property type="component" value="Unassembled WGS sequence"/>
</dbReference>
<name>A0AAV4QC12_9ARAC</name>
<protein>
    <recommendedName>
        <fullName evidence="3">Solute carrier family 40 protein</fullName>
    </recommendedName>
</protein>
<evidence type="ECO:0000313" key="1">
    <source>
        <dbReference type="EMBL" id="GIY05844.1"/>
    </source>
</evidence>
<comment type="caution">
    <text evidence="1">The sequence shown here is derived from an EMBL/GenBank/DDBJ whole genome shotgun (WGS) entry which is preliminary data.</text>
</comment>
<accession>A0AAV4QC12</accession>
<dbReference type="AlphaFoldDB" id="A0AAV4QC12"/>
<keyword evidence="2" id="KW-1185">Reference proteome</keyword>
<evidence type="ECO:0000313" key="2">
    <source>
        <dbReference type="Proteomes" id="UP001054837"/>
    </source>
</evidence>
<gene>
    <name evidence="1" type="ORF">CDAR_316261</name>
</gene>
<dbReference type="EMBL" id="BPLQ01004126">
    <property type="protein sequence ID" value="GIY05844.1"/>
    <property type="molecule type" value="Genomic_DNA"/>
</dbReference>